<feature type="domain" description="Integral membrane bound transporter" evidence="7">
    <location>
        <begin position="327"/>
        <end position="452"/>
    </location>
</feature>
<dbReference type="Pfam" id="PF13515">
    <property type="entry name" value="FUSC_2"/>
    <property type="match status" value="1"/>
</dbReference>
<name>A0A852UQB0_9ACTN</name>
<comment type="subcellular location">
    <subcellularLocation>
        <location evidence="1">Membrane</location>
        <topology evidence="1">Multi-pass membrane protein</topology>
    </subcellularLocation>
</comment>
<feature type="transmembrane region" description="Helical" evidence="6">
    <location>
        <begin position="313"/>
        <end position="335"/>
    </location>
</feature>
<feature type="transmembrane region" description="Helical" evidence="6">
    <location>
        <begin position="371"/>
        <end position="397"/>
    </location>
</feature>
<proteinExistence type="predicted"/>
<dbReference type="InterPro" id="IPR049453">
    <property type="entry name" value="Memb_transporter_dom"/>
</dbReference>
<evidence type="ECO:0000256" key="6">
    <source>
        <dbReference type="SAM" id="Phobius"/>
    </source>
</evidence>
<evidence type="ECO:0000256" key="1">
    <source>
        <dbReference type="ARBA" id="ARBA00004141"/>
    </source>
</evidence>
<evidence type="ECO:0000256" key="3">
    <source>
        <dbReference type="ARBA" id="ARBA00022989"/>
    </source>
</evidence>
<evidence type="ECO:0000256" key="4">
    <source>
        <dbReference type="ARBA" id="ARBA00023136"/>
    </source>
</evidence>
<dbReference type="RefSeq" id="WP_218911573.1">
    <property type="nucleotide sequence ID" value="NZ_JACCCO010000001.1"/>
</dbReference>
<reference evidence="8 9" key="1">
    <citation type="submission" date="2020-07" db="EMBL/GenBank/DDBJ databases">
        <title>Sequencing the genomes of 1000 actinobacteria strains.</title>
        <authorList>
            <person name="Klenk H.-P."/>
        </authorList>
    </citation>
    <scope>NUCLEOTIDE SEQUENCE [LARGE SCALE GENOMIC DNA]</scope>
    <source>
        <strain evidence="8 9">DSM 45763</strain>
    </source>
</reference>
<feature type="transmembrane region" description="Helical" evidence="6">
    <location>
        <begin position="82"/>
        <end position="100"/>
    </location>
</feature>
<dbReference type="Proteomes" id="UP000576393">
    <property type="component" value="Unassembled WGS sequence"/>
</dbReference>
<comment type="caution">
    <text evidence="8">The sequence shown here is derived from an EMBL/GenBank/DDBJ whole genome shotgun (WGS) entry which is preliminary data.</text>
</comment>
<feature type="region of interest" description="Disordered" evidence="5">
    <location>
        <begin position="273"/>
        <end position="299"/>
    </location>
</feature>
<organism evidence="8 9">
    <name type="scientific">Streptosporangium sandarakinum</name>
    <dbReference type="NCBI Taxonomy" id="1260955"/>
    <lineage>
        <taxon>Bacteria</taxon>
        <taxon>Bacillati</taxon>
        <taxon>Actinomycetota</taxon>
        <taxon>Actinomycetes</taxon>
        <taxon>Streptosporangiales</taxon>
        <taxon>Streptosporangiaceae</taxon>
        <taxon>Streptosporangium</taxon>
    </lineage>
</organism>
<dbReference type="GO" id="GO:0016020">
    <property type="term" value="C:membrane"/>
    <property type="evidence" value="ECO:0007669"/>
    <property type="project" value="UniProtKB-SubCell"/>
</dbReference>
<keyword evidence="3 6" id="KW-1133">Transmembrane helix</keyword>
<dbReference type="EMBL" id="JACCCO010000001">
    <property type="protein sequence ID" value="NYF38379.1"/>
    <property type="molecule type" value="Genomic_DNA"/>
</dbReference>
<evidence type="ECO:0000313" key="8">
    <source>
        <dbReference type="EMBL" id="NYF38379.1"/>
    </source>
</evidence>
<feature type="compositionally biased region" description="Acidic residues" evidence="5">
    <location>
        <begin position="284"/>
        <end position="293"/>
    </location>
</feature>
<feature type="transmembrane region" description="Helical" evidence="6">
    <location>
        <begin position="158"/>
        <end position="178"/>
    </location>
</feature>
<protein>
    <recommendedName>
        <fullName evidence="7">Integral membrane bound transporter domain-containing protein</fullName>
    </recommendedName>
</protein>
<evidence type="ECO:0000259" key="7">
    <source>
        <dbReference type="Pfam" id="PF13515"/>
    </source>
</evidence>
<feature type="transmembrane region" description="Helical" evidence="6">
    <location>
        <begin position="56"/>
        <end position="75"/>
    </location>
</feature>
<keyword evidence="9" id="KW-1185">Reference proteome</keyword>
<evidence type="ECO:0000256" key="5">
    <source>
        <dbReference type="SAM" id="MobiDB-lite"/>
    </source>
</evidence>
<feature type="transmembrane region" description="Helical" evidence="6">
    <location>
        <begin position="341"/>
        <end position="359"/>
    </location>
</feature>
<dbReference type="AlphaFoldDB" id="A0A852UQB0"/>
<gene>
    <name evidence="8" type="ORF">HDA43_000538</name>
</gene>
<evidence type="ECO:0000256" key="2">
    <source>
        <dbReference type="ARBA" id="ARBA00022692"/>
    </source>
</evidence>
<evidence type="ECO:0000313" key="9">
    <source>
        <dbReference type="Proteomes" id="UP000576393"/>
    </source>
</evidence>
<keyword evidence="2 6" id="KW-0812">Transmembrane</keyword>
<keyword evidence="4 6" id="KW-0472">Membrane</keyword>
<accession>A0A852UQB0</accession>
<sequence length="557" mass="58498">MSVFPVEKPILHVRMPVRASLRLGPLGDIWHKPAFSAVASVAVPQFALLLAGRPDLAAYAAGGSLCALYGHGLPYTARARTLAWVVAGMLASIAVGLITASLTDSTVLRVAVAALLAGAHKATCDAARIGPPGHVVLTFVAVSAAFLPQRLADVPAHLALALAAGVVAWLVGMAPALVRPDGPERIAVARALEAAARLLRASSGGQEPPQARHAAAATVNAAWQTLLRAGTAGSRAELRRLLVRAESAAALPARHAAEADSFTAWARDLRKGRPLPVPGRSEAPGEDAGEEAELSGVAAERPRRHRLLPEVAGRWRVVMMVAAGSALAGWASMALGVGRPYWAVVTAAAVFAANTTLSWNRALQRVVGNLLGVALFTLVVPLTRLGSLALVATVLVMQFLTEATITRNYWLGSVFVAPMSILMTQFAGVQPVGELVADRWLDTCVGAVAGLAACVLLPDRRAARRVHEGLERLERAVAEPSPTDPGQARAARDRLNASLVELREAADTAAGEWWSTALPQERITTAERAGHRKLTELTGPARGAGVWTEERSREATE</sequence>